<feature type="region of interest" description="Disordered" evidence="10">
    <location>
        <begin position="1"/>
        <end position="46"/>
    </location>
</feature>
<dbReference type="CDD" id="cd07980">
    <property type="entry name" value="TFIIF_beta"/>
    <property type="match status" value="1"/>
</dbReference>
<dbReference type="Pfam" id="PF02270">
    <property type="entry name" value="TFIIF_beta"/>
    <property type="match status" value="1"/>
</dbReference>
<dbReference type="GO" id="GO:0003677">
    <property type="term" value="F:DNA binding"/>
    <property type="evidence" value="ECO:0007669"/>
    <property type="project" value="UniProtKB-KW"/>
</dbReference>
<comment type="caution">
    <text evidence="13">The sequence shown here is derived from an EMBL/GenBank/DDBJ whole genome shotgun (WGS) entry which is preliminary data.</text>
</comment>
<dbReference type="OrthoDB" id="26094at2759"/>
<comment type="similarity">
    <text evidence="2">Belongs to the TFIIF beta subunit family.</text>
</comment>
<feature type="domain" description="TFIIF beta subunit HTH" evidence="11">
    <location>
        <begin position="256"/>
        <end position="320"/>
    </location>
</feature>
<keyword evidence="7" id="KW-0539">Nucleus</keyword>
<dbReference type="InterPro" id="IPR003196">
    <property type="entry name" value="TFIIF_beta"/>
</dbReference>
<dbReference type="InterPro" id="IPR036388">
    <property type="entry name" value="WH-like_DNA-bd_sf"/>
</dbReference>
<dbReference type="PANTHER" id="PTHR10445:SF0">
    <property type="entry name" value="GENERAL TRANSCRIPTION FACTOR IIF SUBUNIT 2"/>
    <property type="match status" value="1"/>
</dbReference>
<name>A0A9P4S5N2_9PEZI</name>
<evidence type="ECO:0000259" key="12">
    <source>
        <dbReference type="Pfam" id="PF17683"/>
    </source>
</evidence>
<evidence type="ECO:0000256" key="4">
    <source>
        <dbReference type="ARBA" id="ARBA00023015"/>
    </source>
</evidence>
<keyword evidence="14" id="KW-1185">Reference proteome</keyword>
<feature type="compositionally biased region" description="Basic and acidic residues" evidence="10">
    <location>
        <begin position="10"/>
        <end position="21"/>
    </location>
</feature>
<dbReference type="AlphaFoldDB" id="A0A9P4S5N2"/>
<feature type="domain" description="TFIIF beta subunit N-terminal" evidence="12">
    <location>
        <begin position="50"/>
        <end position="192"/>
    </location>
</feature>
<dbReference type="PANTHER" id="PTHR10445">
    <property type="entry name" value="GENERAL TRANSCRIPTION FACTOR IIF SUBUNIT 2"/>
    <property type="match status" value="1"/>
</dbReference>
<dbReference type="Gene3D" id="1.10.10.10">
    <property type="entry name" value="Winged helix-like DNA-binding domain superfamily/Winged helix DNA-binding domain"/>
    <property type="match status" value="1"/>
</dbReference>
<evidence type="ECO:0000313" key="14">
    <source>
        <dbReference type="Proteomes" id="UP000799429"/>
    </source>
</evidence>
<evidence type="ECO:0000313" key="13">
    <source>
        <dbReference type="EMBL" id="KAF2836589.1"/>
    </source>
</evidence>
<feature type="region of interest" description="Disordered" evidence="10">
    <location>
        <begin position="329"/>
        <end position="355"/>
    </location>
</feature>
<organism evidence="13 14">
    <name type="scientific">Patellaria atrata CBS 101060</name>
    <dbReference type="NCBI Taxonomy" id="1346257"/>
    <lineage>
        <taxon>Eukaryota</taxon>
        <taxon>Fungi</taxon>
        <taxon>Dikarya</taxon>
        <taxon>Ascomycota</taxon>
        <taxon>Pezizomycotina</taxon>
        <taxon>Dothideomycetes</taxon>
        <taxon>Dothideomycetes incertae sedis</taxon>
        <taxon>Patellariales</taxon>
        <taxon>Patellariaceae</taxon>
        <taxon>Patellaria</taxon>
    </lineage>
</organism>
<dbReference type="GO" id="GO:0006367">
    <property type="term" value="P:transcription initiation at RNA polymerase II promoter"/>
    <property type="evidence" value="ECO:0007669"/>
    <property type="project" value="InterPro"/>
</dbReference>
<comment type="subcellular location">
    <subcellularLocation>
        <location evidence="1">Nucleus</location>
    </subcellularLocation>
</comment>
<keyword evidence="5" id="KW-0238">DNA-binding</keyword>
<dbReference type="InterPro" id="IPR036390">
    <property type="entry name" value="WH_DNA-bd_sf"/>
</dbReference>
<keyword evidence="4" id="KW-0805">Transcription regulation</keyword>
<dbReference type="InterPro" id="IPR040504">
    <property type="entry name" value="TFIIF_beta_N"/>
</dbReference>
<evidence type="ECO:0000256" key="10">
    <source>
        <dbReference type="SAM" id="MobiDB-lite"/>
    </source>
</evidence>
<dbReference type="Proteomes" id="UP000799429">
    <property type="component" value="Unassembled WGS sequence"/>
</dbReference>
<evidence type="ECO:0000256" key="1">
    <source>
        <dbReference type="ARBA" id="ARBA00004123"/>
    </source>
</evidence>
<proteinExistence type="inferred from homology"/>
<dbReference type="FunFam" id="1.10.10.10:FF:000035">
    <property type="entry name" value="General transcription factor IIF subunit 2"/>
    <property type="match status" value="1"/>
</dbReference>
<keyword evidence="6" id="KW-0804">Transcription</keyword>
<evidence type="ECO:0000256" key="9">
    <source>
        <dbReference type="ARBA" id="ARBA00081863"/>
    </source>
</evidence>
<feature type="compositionally biased region" description="Acidic residues" evidence="10">
    <location>
        <begin position="335"/>
        <end position="355"/>
    </location>
</feature>
<evidence type="ECO:0000256" key="3">
    <source>
        <dbReference type="ARBA" id="ARBA00021453"/>
    </source>
</evidence>
<dbReference type="InterPro" id="IPR011039">
    <property type="entry name" value="TFIIF_interaction"/>
</dbReference>
<dbReference type="EMBL" id="MU006103">
    <property type="protein sequence ID" value="KAF2836589.1"/>
    <property type="molecule type" value="Genomic_DNA"/>
</dbReference>
<evidence type="ECO:0000256" key="5">
    <source>
        <dbReference type="ARBA" id="ARBA00023125"/>
    </source>
</evidence>
<dbReference type="Pfam" id="PF17683">
    <property type="entry name" value="TFIIF_beta_N"/>
    <property type="match status" value="1"/>
</dbReference>
<accession>A0A9P4S5N2</accession>
<sequence>MAATPINGVKMEEGASVKLDPDLQSPHAFADDEDEDEDTGELNIPNDLPQTWLARLPQYLWEFMSKIGDDEEIQIGHIRVYGPSPNGDQEMKFILDDKYVQQENVPKDYNFKVTNKASYNSFVFSEKDRAGYNPNVFGRGKQNYGSGNASTTQGGIAGVNRVQKPRSRYRRSIPKQTALAARTIHEISCQPVENEAYNAWSVERTRKLLQRKEPLPTEDDRYKMTKENRPINDTYYNVFNKSQTGGKARPQENKAARIPENELLDMLQRCFTGKFKYWSLKALKQETRQPEAYLKETLQKMAILIKSGPFNGRWTLDEQNQKIANMSLEGMVAPEGDETDLNDDDDDDEKMEDVL</sequence>
<dbReference type="GO" id="GO:0005674">
    <property type="term" value="C:transcription factor TFIIF complex"/>
    <property type="evidence" value="ECO:0007669"/>
    <property type="project" value="InterPro"/>
</dbReference>
<dbReference type="SUPFAM" id="SSF50916">
    <property type="entry name" value="Rap30/74 interaction domains"/>
    <property type="match status" value="1"/>
</dbReference>
<dbReference type="SUPFAM" id="SSF46785">
    <property type="entry name" value="Winged helix' DNA-binding domain"/>
    <property type="match status" value="1"/>
</dbReference>
<evidence type="ECO:0000256" key="7">
    <source>
        <dbReference type="ARBA" id="ARBA00023242"/>
    </source>
</evidence>
<feature type="compositionally biased region" description="Acidic residues" evidence="10">
    <location>
        <begin position="31"/>
        <end position="40"/>
    </location>
</feature>
<gene>
    <name evidence="13" type="ORF">M501DRAFT_996797</name>
</gene>
<evidence type="ECO:0000256" key="6">
    <source>
        <dbReference type="ARBA" id="ARBA00023163"/>
    </source>
</evidence>
<evidence type="ECO:0000256" key="8">
    <source>
        <dbReference type="ARBA" id="ARBA00081473"/>
    </source>
</evidence>
<dbReference type="InterPro" id="IPR040450">
    <property type="entry name" value="TFIIF_beta_HTH"/>
</dbReference>
<evidence type="ECO:0000259" key="11">
    <source>
        <dbReference type="Pfam" id="PF02270"/>
    </source>
</evidence>
<reference evidence="13" key="1">
    <citation type="journal article" date="2020" name="Stud. Mycol.">
        <title>101 Dothideomycetes genomes: a test case for predicting lifestyles and emergence of pathogens.</title>
        <authorList>
            <person name="Haridas S."/>
            <person name="Albert R."/>
            <person name="Binder M."/>
            <person name="Bloem J."/>
            <person name="Labutti K."/>
            <person name="Salamov A."/>
            <person name="Andreopoulos B."/>
            <person name="Baker S."/>
            <person name="Barry K."/>
            <person name="Bills G."/>
            <person name="Bluhm B."/>
            <person name="Cannon C."/>
            <person name="Castanera R."/>
            <person name="Culley D."/>
            <person name="Daum C."/>
            <person name="Ezra D."/>
            <person name="Gonzalez J."/>
            <person name="Henrissat B."/>
            <person name="Kuo A."/>
            <person name="Liang C."/>
            <person name="Lipzen A."/>
            <person name="Lutzoni F."/>
            <person name="Magnuson J."/>
            <person name="Mondo S."/>
            <person name="Nolan M."/>
            <person name="Ohm R."/>
            <person name="Pangilinan J."/>
            <person name="Park H.-J."/>
            <person name="Ramirez L."/>
            <person name="Alfaro M."/>
            <person name="Sun H."/>
            <person name="Tritt A."/>
            <person name="Yoshinaga Y."/>
            <person name="Zwiers L.-H."/>
            <person name="Turgeon B."/>
            <person name="Goodwin S."/>
            <person name="Spatafora J."/>
            <person name="Crous P."/>
            <person name="Grigoriev I."/>
        </authorList>
    </citation>
    <scope>NUCLEOTIDE SEQUENCE</scope>
    <source>
        <strain evidence="13">CBS 101060</strain>
    </source>
</reference>
<protein>
    <recommendedName>
        <fullName evidence="3">Transcription initiation factor IIF subunit beta</fullName>
    </recommendedName>
    <alternativeName>
        <fullName evidence="9">TFIIF medium subunit</fullName>
    </alternativeName>
    <alternativeName>
        <fullName evidence="8">TFIIF-beta</fullName>
    </alternativeName>
</protein>
<evidence type="ECO:0000256" key="2">
    <source>
        <dbReference type="ARBA" id="ARBA00009543"/>
    </source>
</evidence>